<dbReference type="RefSeq" id="WP_166095522.1">
    <property type="nucleotide sequence ID" value="NZ_CP049871.1"/>
</dbReference>
<dbReference type="AlphaFoldDB" id="A0A6G7ZPY3"/>
<evidence type="ECO:0000256" key="2">
    <source>
        <dbReference type="SAM" id="SignalP"/>
    </source>
</evidence>
<dbReference type="Proteomes" id="UP000502502">
    <property type="component" value="Chromosome"/>
</dbReference>
<reference evidence="3 4" key="1">
    <citation type="submission" date="2020-03" db="EMBL/GenBank/DDBJ databases">
        <title>Sphingomonas sp. nov., isolated from fish.</title>
        <authorList>
            <person name="Hyun D.-W."/>
            <person name="Bae J.-W."/>
        </authorList>
    </citation>
    <scope>NUCLEOTIDE SEQUENCE [LARGE SCALE GENOMIC DNA]</scope>
    <source>
        <strain evidence="3 4">HDW15C</strain>
    </source>
</reference>
<feature type="compositionally biased region" description="Basic residues" evidence="1">
    <location>
        <begin position="39"/>
        <end position="52"/>
    </location>
</feature>
<dbReference type="EMBL" id="CP049871">
    <property type="protein sequence ID" value="QIL03031.1"/>
    <property type="molecule type" value="Genomic_DNA"/>
</dbReference>
<name>A0A6G7ZPY3_9SPHN</name>
<dbReference type="Gene3D" id="3.10.450.160">
    <property type="entry name" value="inner membrane protein cigr"/>
    <property type="match status" value="1"/>
</dbReference>
<sequence>MKTLALMIGAATLAIAGPAVAKPGNHGGGHGNSQAAMKHGGKAHSKHVHKARYASLRDRNRNGIDDRDEALARRYGSMLCPPGLAKKSPSCVPPGQAKRMFRDGQRVPTNYRYYTPYGNIPDTLIDRYALDDDYRYIYRNNVIYQVDPRTSLITRIIDAIL</sequence>
<protein>
    <recommendedName>
        <fullName evidence="5">DUF1236 domain-containing protein</fullName>
    </recommendedName>
</protein>
<evidence type="ECO:0000313" key="4">
    <source>
        <dbReference type="Proteomes" id="UP000502502"/>
    </source>
</evidence>
<evidence type="ECO:0000256" key="1">
    <source>
        <dbReference type="SAM" id="MobiDB-lite"/>
    </source>
</evidence>
<proteinExistence type="predicted"/>
<feature type="region of interest" description="Disordered" evidence="1">
    <location>
        <begin position="24"/>
        <end position="61"/>
    </location>
</feature>
<keyword evidence="4" id="KW-1185">Reference proteome</keyword>
<gene>
    <name evidence="3" type="ORF">G7078_09765</name>
</gene>
<evidence type="ECO:0008006" key="5">
    <source>
        <dbReference type="Google" id="ProtNLM"/>
    </source>
</evidence>
<dbReference type="KEGG" id="ssin:G7078_09765"/>
<accession>A0A6G7ZPY3</accession>
<keyword evidence="2" id="KW-0732">Signal</keyword>
<feature type="chain" id="PRO_5026219505" description="DUF1236 domain-containing protein" evidence="2">
    <location>
        <begin position="22"/>
        <end position="161"/>
    </location>
</feature>
<organism evidence="3 4">
    <name type="scientific">Sphingomonas sinipercae</name>
    <dbReference type="NCBI Taxonomy" id="2714944"/>
    <lineage>
        <taxon>Bacteria</taxon>
        <taxon>Pseudomonadati</taxon>
        <taxon>Pseudomonadota</taxon>
        <taxon>Alphaproteobacteria</taxon>
        <taxon>Sphingomonadales</taxon>
        <taxon>Sphingomonadaceae</taxon>
        <taxon>Sphingomonas</taxon>
    </lineage>
</organism>
<feature type="signal peptide" evidence="2">
    <location>
        <begin position="1"/>
        <end position="21"/>
    </location>
</feature>
<evidence type="ECO:0000313" key="3">
    <source>
        <dbReference type="EMBL" id="QIL03031.1"/>
    </source>
</evidence>